<sequence>MQQTPITEALIRTVVTEFYAKARKDALLGPVFRGVVPDEHWAAHIATITDFWSSVFLKTGRYQGRPMPKHLAIPEISDDHFRRWLTLFGETAEEECDPETAARFKERAAKIANAMRINIAMQRGKNLVEMRSLEG</sequence>
<dbReference type="GO" id="GO:0019825">
    <property type="term" value="F:oxygen binding"/>
    <property type="evidence" value="ECO:0007669"/>
    <property type="project" value="InterPro"/>
</dbReference>
<proteinExistence type="predicted"/>
<dbReference type="AlphaFoldDB" id="A0A7W6PDG1"/>
<dbReference type="SUPFAM" id="SSF46458">
    <property type="entry name" value="Globin-like"/>
    <property type="match status" value="1"/>
</dbReference>
<accession>A0A7W6PDG1</accession>
<protein>
    <submittedName>
        <fullName evidence="1">Hemoglobin</fullName>
    </submittedName>
</protein>
<dbReference type="RefSeq" id="WP_183491080.1">
    <property type="nucleotide sequence ID" value="NZ_JACIDZ010000022.1"/>
</dbReference>
<dbReference type="EMBL" id="JACIDZ010000022">
    <property type="protein sequence ID" value="MBB4124422.1"/>
    <property type="molecule type" value="Genomic_DNA"/>
</dbReference>
<comment type="caution">
    <text evidence="1">The sequence shown here is derived from an EMBL/GenBank/DDBJ whole genome shotgun (WGS) entry which is preliminary data.</text>
</comment>
<dbReference type="GO" id="GO:0020037">
    <property type="term" value="F:heme binding"/>
    <property type="evidence" value="ECO:0007669"/>
    <property type="project" value="InterPro"/>
</dbReference>
<name>A0A7W6PDG1_9HYPH</name>
<dbReference type="CDD" id="cd08916">
    <property type="entry name" value="TrHb3_P"/>
    <property type="match status" value="1"/>
</dbReference>
<keyword evidence="2" id="KW-1185">Reference proteome</keyword>
<reference evidence="1 2" key="1">
    <citation type="submission" date="2020-08" db="EMBL/GenBank/DDBJ databases">
        <title>Genomic Encyclopedia of Type Strains, Phase IV (KMG-IV): sequencing the most valuable type-strain genomes for metagenomic binning, comparative biology and taxonomic classification.</title>
        <authorList>
            <person name="Goeker M."/>
        </authorList>
    </citation>
    <scope>NUCLEOTIDE SEQUENCE [LARGE SCALE GENOMIC DNA]</scope>
    <source>
        <strain evidence="1 2">DSM 28101</strain>
    </source>
</reference>
<gene>
    <name evidence="1" type="ORF">GGR30_004380</name>
</gene>
<evidence type="ECO:0000313" key="2">
    <source>
        <dbReference type="Proteomes" id="UP000530571"/>
    </source>
</evidence>
<dbReference type="InterPro" id="IPR009050">
    <property type="entry name" value="Globin-like_sf"/>
</dbReference>
<evidence type="ECO:0000313" key="1">
    <source>
        <dbReference type="EMBL" id="MBB4124422.1"/>
    </source>
</evidence>
<dbReference type="Proteomes" id="UP000530571">
    <property type="component" value="Unassembled WGS sequence"/>
</dbReference>
<dbReference type="InterPro" id="IPR012292">
    <property type="entry name" value="Globin/Proto"/>
</dbReference>
<organism evidence="1 2">
    <name type="scientific">Martelella radicis</name>
    <dbReference type="NCBI Taxonomy" id="1397476"/>
    <lineage>
        <taxon>Bacteria</taxon>
        <taxon>Pseudomonadati</taxon>
        <taxon>Pseudomonadota</taxon>
        <taxon>Alphaproteobacteria</taxon>
        <taxon>Hyphomicrobiales</taxon>
        <taxon>Aurantimonadaceae</taxon>
        <taxon>Martelella</taxon>
    </lineage>
</organism>
<dbReference type="Gene3D" id="1.10.490.10">
    <property type="entry name" value="Globins"/>
    <property type="match status" value="1"/>
</dbReference>